<sequence length="184" mass="20474">MKHSFNDDVICRKYSLETSCSTPEASKKPVNDGIVSCLQFLESVGMNDAKDLNFVYSPFSMQLALSLLAYGSKGDTLKQTLSFLNFKSLKDLNHVSCQLVDFVNTNIVGGPILSCVGGVWLDQSLTIKPSFKEVASTVYRAEAEVVDFQNKVSHKLKFRLITFREYLNHACTYSFGCRSSNITA</sequence>
<dbReference type="PANTHER" id="PTHR11461:SF211">
    <property type="entry name" value="GH10112P-RELATED"/>
    <property type="match status" value="1"/>
</dbReference>
<dbReference type="InterPro" id="IPR000215">
    <property type="entry name" value="Serpin_fam"/>
</dbReference>
<evidence type="ECO:0000259" key="2">
    <source>
        <dbReference type="Pfam" id="PF00079"/>
    </source>
</evidence>
<keyword evidence="4" id="KW-1185">Reference proteome</keyword>
<dbReference type="AlphaFoldDB" id="A0A7J7NYS2"/>
<dbReference type="InterPro" id="IPR036186">
    <property type="entry name" value="Serpin_sf"/>
</dbReference>
<evidence type="ECO:0000256" key="1">
    <source>
        <dbReference type="ARBA" id="ARBA00009500"/>
    </source>
</evidence>
<dbReference type="EMBL" id="JACGCM010000440">
    <property type="protein sequence ID" value="KAF6172317.1"/>
    <property type="molecule type" value="Genomic_DNA"/>
</dbReference>
<organism evidence="3 4">
    <name type="scientific">Kingdonia uniflora</name>
    <dbReference type="NCBI Taxonomy" id="39325"/>
    <lineage>
        <taxon>Eukaryota</taxon>
        <taxon>Viridiplantae</taxon>
        <taxon>Streptophyta</taxon>
        <taxon>Embryophyta</taxon>
        <taxon>Tracheophyta</taxon>
        <taxon>Spermatophyta</taxon>
        <taxon>Magnoliopsida</taxon>
        <taxon>Ranunculales</taxon>
        <taxon>Circaeasteraceae</taxon>
        <taxon>Kingdonia</taxon>
    </lineage>
</organism>
<gene>
    <name evidence="3" type="ORF">GIB67_024939</name>
</gene>
<proteinExistence type="inferred from homology"/>
<dbReference type="Pfam" id="PF00079">
    <property type="entry name" value="Serpin"/>
    <property type="match status" value="1"/>
</dbReference>
<name>A0A7J7NYS2_9MAGN</name>
<reference evidence="3 4" key="1">
    <citation type="journal article" date="2020" name="IScience">
        <title>Genome Sequencing of the Endangered Kingdonia uniflora (Circaeasteraceae, Ranunculales) Reveals Potential Mechanisms of Evolutionary Specialization.</title>
        <authorList>
            <person name="Sun Y."/>
            <person name="Deng T."/>
            <person name="Zhang A."/>
            <person name="Moore M.J."/>
            <person name="Landis J.B."/>
            <person name="Lin N."/>
            <person name="Zhang H."/>
            <person name="Zhang X."/>
            <person name="Huang J."/>
            <person name="Zhang X."/>
            <person name="Sun H."/>
            <person name="Wang H."/>
        </authorList>
    </citation>
    <scope>NUCLEOTIDE SEQUENCE [LARGE SCALE GENOMIC DNA]</scope>
    <source>
        <strain evidence="3">TB1705</strain>
        <tissue evidence="3">Leaf</tissue>
    </source>
</reference>
<dbReference type="InterPro" id="IPR042178">
    <property type="entry name" value="Serpin_sf_1"/>
</dbReference>
<dbReference type="GO" id="GO:0004867">
    <property type="term" value="F:serine-type endopeptidase inhibitor activity"/>
    <property type="evidence" value="ECO:0007669"/>
    <property type="project" value="InterPro"/>
</dbReference>
<dbReference type="Gene3D" id="3.30.497.10">
    <property type="entry name" value="Antithrombin, subunit I, domain 2"/>
    <property type="match status" value="1"/>
</dbReference>
<evidence type="ECO:0000313" key="4">
    <source>
        <dbReference type="Proteomes" id="UP000541444"/>
    </source>
</evidence>
<dbReference type="SUPFAM" id="SSF56574">
    <property type="entry name" value="Serpins"/>
    <property type="match status" value="1"/>
</dbReference>
<protein>
    <recommendedName>
        <fullName evidence="2">Serpin domain-containing protein</fullName>
    </recommendedName>
</protein>
<evidence type="ECO:0000313" key="3">
    <source>
        <dbReference type="EMBL" id="KAF6172317.1"/>
    </source>
</evidence>
<dbReference type="GO" id="GO:0005615">
    <property type="term" value="C:extracellular space"/>
    <property type="evidence" value="ECO:0007669"/>
    <property type="project" value="InterPro"/>
</dbReference>
<dbReference type="OrthoDB" id="1063785at2759"/>
<feature type="domain" description="Serpin" evidence="2">
    <location>
        <begin position="41"/>
        <end position="152"/>
    </location>
</feature>
<comment type="similarity">
    <text evidence="1">Belongs to the serpin family.</text>
</comment>
<dbReference type="InterPro" id="IPR023796">
    <property type="entry name" value="Serpin_dom"/>
</dbReference>
<dbReference type="PANTHER" id="PTHR11461">
    <property type="entry name" value="SERINE PROTEASE INHIBITOR, SERPIN"/>
    <property type="match status" value="1"/>
</dbReference>
<comment type="caution">
    <text evidence="3">The sequence shown here is derived from an EMBL/GenBank/DDBJ whole genome shotgun (WGS) entry which is preliminary data.</text>
</comment>
<accession>A0A7J7NYS2</accession>
<dbReference type="Proteomes" id="UP000541444">
    <property type="component" value="Unassembled WGS sequence"/>
</dbReference>